<evidence type="ECO:0000256" key="4">
    <source>
        <dbReference type="ARBA" id="ARBA00022777"/>
    </source>
</evidence>
<evidence type="ECO:0000256" key="1">
    <source>
        <dbReference type="ARBA" id="ARBA00000085"/>
    </source>
</evidence>
<proteinExistence type="predicted"/>
<dbReference type="SMART" id="SM00388">
    <property type="entry name" value="HisKA"/>
    <property type="match status" value="1"/>
</dbReference>
<comment type="caution">
    <text evidence="6">The sequence shown here is derived from an EMBL/GenBank/DDBJ whole genome shotgun (WGS) entry which is preliminary data.</text>
</comment>
<dbReference type="PANTHER" id="PTHR43047">
    <property type="entry name" value="TWO-COMPONENT HISTIDINE PROTEIN KINASE"/>
    <property type="match status" value="1"/>
</dbReference>
<gene>
    <name evidence="6" type="ORF">DID88_000466</name>
</gene>
<dbReference type="Gene3D" id="1.10.287.130">
    <property type="match status" value="1"/>
</dbReference>
<dbReference type="OrthoDB" id="303614at2759"/>
<evidence type="ECO:0000259" key="5">
    <source>
        <dbReference type="SMART" id="SM00388"/>
    </source>
</evidence>
<dbReference type="GO" id="GO:0005886">
    <property type="term" value="C:plasma membrane"/>
    <property type="evidence" value="ECO:0007669"/>
    <property type="project" value="TreeGrafter"/>
</dbReference>
<comment type="catalytic activity">
    <reaction evidence="1">
        <text>ATP + protein L-histidine = ADP + protein N-phospho-L-histidine.</text>
        <dbReference type="EC" id="2.7.13.3"/>
    </reaction>
</comment>
<dbReference type="InterPro" id="IPR036097">
    <property type="entry name" value="HisK_dim/P_sf"/>
</dbReference>
<accession>A0A395IHL3</accession>
<dbReference type="AlphaFoldDB" id="A0A395IHL3"/>
<keyword evidence="4" id="KW-0418">Kinase</keyword>
<dbReference type="Proteomes" id="UP000249056">
    <property type="component" value="Unassembled WGS sequence"/>
</dbReference>
<dbReference type="GO" id="GO:0000155">
    <property type="term" value="F:phosphorelay sensor kinase activity"/>
    <property type="evidence" value="ECO:0007669"/>
    <property type="project" value="InterPro"/>
</dbReference>
<dbReference type="Pfam" id="PF00512">
    <property type="entry name" value="HisKA"/>
    <property type="match status" value="1"/>
</dbReference>
<reference evidence="6 7" key="1">
    <citation type="submission" date="2018-06" db="EMBL/GenBank/DDBJ databases">
        <title>Genome Sequence of the Brown Rot Fungal Pathogen Monilinia fructigena.</title>
        <authorList>
            <person name="Landi L."/>
            <person name="De Miccolis Angelini R.M."/>
            <person name="Pollastro S."/>
            <person name="Abate D."/>
            <person name="Faretra F."/>
            <person name="Romanazzi G."/>
        </authorList>
    </citation>
    <scope>NUCLEOTIDE SEQUENCE [LARGE SCALE GENOMIC DNA]</scope>
    <source>
        <strain evidence="6 7">Mfrg269</strain>
    </source>
</reference>
<dbReference type="GO" id="GO:0009927">
    <property type="term" value="F:histidine phosphotransfer kinase activity"/>
    <property type="evidence" value="ECO:0007669"/>
    <property type="project" value="TreeGrafter"/>
</dbReference>
<dbReference type="EC" id="2.7.13.3" evidence="2"/>
<evidence type="ECO:0000256" key="2">
    <source>
        <dbReference type="ARBA" id="ARBA00012438"/>
    </source>
</evidence>
<dbReference type="PANTHER" id="PTHR43047:SF72">
    <property type="entry name" value="OSMOSENSING HISTIDINE PROTEIN KINASE SLN1"/>
    <property type="match status" value="1"/>
</dbReference>
<name>A0A395IHL3_9HELO</name>
<dbReference type="SUPFAM" id="SSF47384">
    <property type="entry name" value="Homodimeric domain of signal transducing histidine kinase"/>
    <property type="match status" value="1"/>
</dbReference>
<keyword evidence="7" id="KW-1185">Reference proteome</keyword>
<dbReference type="EMBL" id="QKRW01000047">
    <property type="protein sequence ID" value="RAL59837.1"/>
    <property type="molecule type" value="Genomic_DNA"/>
</dbReference>
<sequence length="91" mass="10078">MNFHFSVRFGNSVMAECSRISTEVADQKKSDFIGSISHELRSPLHGVLASAEILGDLSLPNLAQELVETIDSCGRTLLDTINHILDFFENQ</sequence>
<evidence type="ECO:0000313" key="6">
    <source>
        <dbReference type="EMBL" id="RAL59837.1"/>
    </source>
</evidence>
<feature type="domain" description="Signal transduction histidine kinase dimerisation/phosphoacceptor" evidence="5">
    <location>
        <begin position="28"/>
        <end position="91"/>
    </location>
</feature>
<evidence type="ECO:0000313" key="7">
    <source>
        <dbReference type="Proteomes" id="UP000249056"/>
    </source>
</evidence>
<keyword evidence="3" id="KW-0808">Transferase</keyword>
<protein>
    <recommendedName>
        <fullName evidence="2">histidine kinase</fullName>
        <ecNumber evidence="2">2.7.13.3</ecNumber>
    </recommendedName>
</protein>
<evidence type="ECO:0000256" key="3">
    <source>
        <dbReference type="ARBA" id="ARBA00022679"/>
    </source>
</evidence>
<dbReference type="InterPro" id="IPR003661">
    <property type="entry name" value="HisK_dim/P_dom"/>
</dbReference>
<dbReference type="FunFam" id="1.10.287.130:FF:000023">
    <property type="entry name" value="Sensor histidine kinase/response regulator, putative"/>
    <property type="match status" value="1"/>
</dbReference>
<organism evidence="6 7">
    <name type="scientific">Monilinia fructigena</name>
    <dbReference type="NCBI Taxonomy" id="38457"/>
    <lineage>
        <taxon>Eukaryota</taxon>
        <taxon>Fungi</taxon>
        <taxon>Dikarya</taxon>
        <taxon>Ascomycota</taxon>
        <taxon>Pezizomycotina</taxon>
        <taxon>Leotiomycetes</taxon>
        <taxon>Helotiales</taxon>
        <taxon>Sclerotiniaceae</taxon>
        <taxon>Monilinia</taxon>
    </lineage>
</organism>
<dbReference type="CDD" id="cd00082">
    <property type="entry name" value="HisKA"/>
    <property type="match status" value="1"/>
</dbReference>